<organism evidence="6 7">
    <name type="scientific">Drechslerella dactyloides</name>
    <name type="common">Nematode-trapping fungus</name>
    <name type="synonym">Arthrobotrys dactyloides</name>
    <dbReference type="NCBI Taxonomy" id="74499"/>
    <lineage>
        <taxon>Eukaryota</taxon>
        <taxon>Fungi</taxon>
        <taxon>Dikarya</taxon>
        <taxon>Ascomycota</taxon>
        <taxon>Pezizomycotina</taxon>
        <taxon>Orbiliomycetes</taxon>
        <taxon>Orbiliales</taxon>
        <taxon>Orbiliaceae</taxon>
        <taxon>Drechslerella</taxon>
    </lineage>
</organism>
<keyword evidence="7" id="KW-1185">Reference proteome</keyword>
<keyword evidence="1" id="KW-0677">Repeat</keyword>
<keyword evidence="5" id="KW-0472">Membrane</keyword>
<evidence type="ECO:0000256" key="4">
    <source>
        <dbReference type="SAM" id="MobiDB-lite"/>
    </source>
</evidence>
<dbReference type="InterPro" id="IPR002110">
    <property type="entry name" value="Ankyrin_rpt"/>
</dbReference>
<accession>A0AAD6IR21</accession>
<feature type="transmembrane region" description="Helical" evidence="5">
    <location>
        <begin position="6"/>
        <end position="32"/>
    </location>
</feature>
<sequence length="1138" mass="124924">MAVRSLLRLALLTPLQIAIFLLISLPLALLAATTTFLSVILLSSRLLLVYVDLLFAVLFAAPPPHPRAIHPGAVKVRSPPLSIPRSPPRGSGGGNNNTGNNNTGPGYRSSSSQTAPSSPNISRKRLSAGAYTALHMSIASPPLTMKSVKVNGAKSSPSTPYAAAAPPPYALYSGKGGRKGLRVPLVEGRLFLPTHNMQQYTASALNWDDFSNNFATDLAPLITLFGEQVTKQFLSESLTIWDNVIFAMAPLGLVTAVVSAIRVAGTPSMRAFIGRAQESPGSAEVELLSCTSETTSELFNEGGIARVFGDPRILEVMVRPVDDGDGKGLLIGLFSEVGGAYWHEVTPLGRAVVGKRVYKSPCHRPNLSLNVRITKVFPVVQYTATMVGVLLQTGVLVFGGLTVYKYPDKFLTQEGKPAEAYAFPLMLCGTLMVCLGAFLCAFIIERSTDEVHYKQNAHSHFHPHPRPHFHHHPHKTKTKIMYWVQPGGQKLGDQVFGSFIGYSDRSRYIRSTKAPAKAITLPLLWAAVTLSVAGFIAQFVGLRALHASVVLAMVVATMIMGGIRSMLRTQRMEGDRDVISTFIARRAEGEKGLFSKHPKLLYGHELDLFAMHLFDIDSVYLHADLNGILQAEAQPPPGCEDVVRDAVEARTKLADITKINSDLLAWNDLDVRALAAELASAIEGAMDTVCQMERTMRDRSCHKWTVHLCTEHDNRASDITGLAARPHVASSVCSIFIKRSEDGSWTRVITRSETLDEIAVLVPACATDRSKVARIEVFDADGVYFGVSDSAWIRLFGDITPCTTRGASKAWVYKSDHTPLRMCAQDLFIFFLHSVFNNQSILGIGGKTEIRTGRNGPDVKNSVVEVIADAFEGAALGSREDAYLCIIPVLHALNKMPAMDDAIRASLKQAEADMTVSNWAQAERRLTWLVENFSTSTAATLEFWRKLAEFYHSAMREPDMKIAKLGFDGTCNLLKNTTAKSDDVRKIVRECGWIALRIAEDRSLNDRKNELLQAGATESTVAQYDNSVSVVEWAKRNEAVVLRYLAGKPDTDWNYQDSDGRTALYWAVKHGNEELVDLLLGRGADINAAYNDVQTALQFALRRGLLRTADELERRDAANYGYGIGDNDIPMRWRTFFE</sequence>
<feature type="transmembrane region" description="Helical" evidence="5">
    <location>
        <begin position="545"/>
        <end position="563"/>
    </location>
</feature>
<keyword evidence="5" id="KW-0812">Transmembrane</keyword>
<evidence type="ECO:0000256" key="5">
    <source>
        <dbReference type="SAM" id="Phobius"/>
    </source>
</evidence>
<feature type="transmembrane region" description="Helical" evidence="5">
    <location>
        <begin position="518"/>
        <end position="539"/>
    </location>
</feature>
<feature type="transmembrane region" description="Helical" evidence="5">
    <location>
        <begin position="421"/>
        <end position="444"/>
    </location>
</feature>
<dbReference type="Proteomes" id="UP001221413">
    <property type="component" value="Unassembled WGS sequence"/>
</dbReference>
<feature type="repeat" description="ANK" evidence="3">
    <location>
        <begin position="1059"/>
        <end position="1091"/>
    </location>
</feature>
<dbReference type="PROSITE" id="PS50088">
    <property type="entry name" value="ANK_REPEAT"/>
    <property type="match status" value="1"/>
</dbReference>
<evidence type="ECO:0000313" key="6">
    <source>
        <dbReference type="EMBL" id="KAJ6257013.1"/>
    </source>
</evidence>
<feature type="transmembrane region" description="Helical" evidence="5">
    <location>
        <begin position="244"/>
        <end position="265"/>
    </location>
</feature>
<feature type="compositionally biased region" description="Low complexity" evidence="4">
    <location>
        <begin position="97"/>
        <end position="121"/>
    </location>
</feature>
<dbReference type="PROSITE" id="PS50297">
    <property type="entry name" value="ANK_REP_REGION"/>
    <property type="match status" value="1"/>
</dbReference>
<feature type="region of interest" description="Disordered" evidence="4">
    <location>
        <begin position="70"/>
        <end position="122"/>
    </location>
</feature>
<comment type="caution">
    <text evidence="6">The sequence shown here is derived from an EMBL/GenBank/DDBJ whole genome shotgun (WGS) entry which is preliminary data.</text>
</comment>
<name>A0AAD6IR21_DREDA</name>
<evidence type="ECO:0000256" key="2">
    <source>
        <dbReference type="ARBA" id="ARBA00023043"/>
    </source>
</evidence>
<evidence type="ECO:0000256" key="3">
    <source>
        <dbReference type="PROSITE-ProRule" id="PRU00023"/>
    </source>
</evidence>
<evidence type="ECO:0000313" key="7">
    <source>
        <dbReference type="Proteomes" id="UP001221413"/>
    </source>
</evidence>
<keyword evidence="2 3" id="KW-0040">ANK repeat</keyword>
<evidence type="ECO:0000256" key="1">
    <source>
        <dbReference type="ARBA" id="ARBA00022737"/>
    </source>
</evidence>
<dbReference type="InterPro" id="IPR036770">
    <property type="entry name" value="Ankyrin_rpt-contain_sf"/>
</dbReference>
<protein>
    <submittedName>
        <fullName evidence="6">Ankyrin-2</fullName>
    </submittedName>
</protein>
<gene>
    <name evidence="6" type="ORF">Dda_7896</name>
</gene>
<reference evidence="6" key="1">
    <citation type="submission" date="2023-01" db="EMBL/GenBank/DDBJ databases">
        <title>The chitinases involved in constricting ring structure development in the nematode-trapping fungus Drechslerella dactyloides.</title>
        <authorList>
            <person name="Wang R."/>
            <person name="Zhang L."/>
            <person name="Tang P."/>
            <person name="Li S."/>
            <person name="Liang L."/>
        </authorList>
    </citation>
    <scope>NUCLEOTIDE SEQUENCE</scope>
    <source>
        <strain evidence="6">YMF1.00031</strain>
    </source>
</reference>
<dbReference type="AlphaFoldDB" id="A0AAD6IR21"/>
<dbReference type="SMART" id="SM00248">
    <property type="entry name" value="ANK"/>
    <property type="match status" value="1"/>
</dbReference>
<keyword evidence="5" id="KW-1133">Transmembrane helix</keyword>
<dbReference type="Gene3D" id="1.25.40.20">
    <property type="entry name" value="Ankyrin repeat-containing domain"/>
    <property type="match status" value="1"/>
</dbReference>
<feature type="transmembrane region" description="Helical" evidence="5">
    <location>
        <begin position="39"/>
        <end position="61"/>
    </location>
</feature>
<dbReference type="PANTHER" id="PTHR24171">
    <property type="entry name" value="ANKYRIN REPEAT DOMAIN-CONTAINING PROTEIN 39-RELATED"/>
    <property type="match status" value="1"/>
</dbReference>
<feature type="transmembrane region" description="Helical" evidence="5">
    <location>
        <begin position="379"/>
        <end position="401"/>
    </location>
</feature>
<dbReference type="Pfam" id="PF12796">
    <property type="entry name" value="Ank_2"/>
    <property type="match status" value="1"/>
</dbReference>
<proteinExistence type="predicted"/>
<dbReference type="EMBL" id="JAQGDS010000011">
    <property type="protein sequence ID" value="KAJ6257013.1"/>
    <property type="molecule type" value="Genomic_DNA"/>
</dbReference>
<dbReference type="SUPFAM" id="SSF48403">
    <property type="entry name" value="Ankyrin repeat"/>
    <property type="match status" value="1"/>
</dbReference>